<evidence type="ECO:0000256" key="5">
    <source>
        <dbReference type="SAM" id="Phobius"/>
    </source>
</evidence>
<dbReference type="GO" id="GO:0016020">
    <property type="term" value="C:membrane"/>
    <property type="evidence" value="ECO:0007669"/>
    <property type="project" value="UniProtKB-SubCell"/>
</dbReference>
<dbReference type="Proteomes" id="UP000198398">
    <property type="component" value="Chromosome"/>
</dbReference>
<dbReference type="KEGG" id="brv:CFK39_06880"/>
<feature type="transmembrane region" description="Helical" evidence="5">
    <location>
        <begin position="182"/>
        <end position="199"/>
    </location>
</feature>
<evidence type="ECO:0000256" key="1">
    <source>
        <dbReference type="ARBA" id="ARBA00004141"/>
    </source>
</evidence>
<dbReference type="PANTHER" id="PTHR30249">
    <property type="entry name" value="PUTATIVE SEROTONIN TRANSPORTER"/>
    <property type="match status" value="1"/>
</dbReference>
<feature type="transmembrane region" description="Helical" evidence="5">
    <location>
        <begin position="63"/>
        <end position="82"/>
    </location>
</feature>
<keyword evidence="7" id="KW-1185">Reference proteome</keyword>
<accession>A0A220UBJ2</accession>
<evidence type="ECO:0000256" key="4">
    <source>
        <dbReference type="ARBA" id="ARBA00023136"/>
    </source>
</evidence>
<evidence type="ECO:0000313" key="7">
    <source>
        <dbReference type="Proteomes" id="UP000198398"/>
    </source>
</evidence>
<keyword evidence="3 5" id="KW-1133">Transmembrane helix</keyword>
<dbReference type="EMBL" id="CP022316">
    <property type="protein sequence ID" value="ASK65604.1"/>
    <property type="molecule type" value="Genomic_DNA"/>
</dbReference>
<evidence type="ECO:0000256" key="2">
    <source>
        <dbReference type="ARBA" id="ARBA00022692"/>
    </source>
</evidence>
<dbReference type="AlphaFoldDB" id="A0A220UBJ2"/>
<comment type="subcellular location">
    <subcellularLocation>
        <location evidence="1">Membrane</location>
        <topology evidence="1">Multi-pass membrane protein</topology>
    </subcellularLocation>
</comment>
<protein>
    <recommendedName>
        <fullName evidence="8">Effector of murein hydrolase</fullName>
    </recommendedName>
</protein>
<reference evidence="7" key="1">
    <citation type="submission" date="2017-07" db="EMBL/GenBank/DDBJ databases">
        <title>Brachybacterium sp. VR2415.</title>
        <authorList>
            <person name="Tak E.J."/>
            <person name="Bae J.-W."/>
        </authorList>
    </citation>
    <scope>NUCLEOTIDE SEQUENCE [LARGE SCALE GENOMIC DNA]</scope>
    <source>
        <strain evidence="7">VR2415</strain>
    </source>
</reference>
<evidence type="ECO:0000313" key="6">
    <source>
        <dbReference type="EMBL" id="ASK65604.1"/>
    </source>
</evidence>
<evidence type="ECO:0008006" key="8">
    <source>
        <dbReference type="Google" id="ProtNLM"/>
    </source>
</evidence>
<feature type="transmembrane region" description="Helical" evidence="5">
    <location>
        <begin position="211"/>
        <end position="231"/>
    </location>
</feature>
<dbReference type="Pfam" id="PF04172">
    <property type="entry name" value="LrgB"/>
    <property type="match status" value="1"/>
</dbReference>
<dbReference type="PANTHER" id="PTHR30249:SF0">
    <property type="entry name" value="PLASTIDAL GLYCOLATE_GLYCERATE TRANSLOCATOR 1, CHLOROPLASTIC"/>
    <property type="match status" value="1"/>
</dbReference>
<gene>
    <name evidence="6" type="ORF">CFK39_06880</name>
</gene>
<dbReference type="OrthoDB" id="9811701at2"/>
<evidence type="ECO:0000256" key="3">
    <source>
        <dbReference type="ARBA" id="ARBA00022989"/>
    </source>
</evidence>
<keyword evidence="2 5" id="KW-0812">Transmembrane</keyword>
<sequence length="232" mass="23472">MSTLIHLPVFGLVLTLGAYLVAYWLYHRLGRPGVLSPVLVTVAIVATVLELTGLPYAVYLEQVSLLTMLLGPATVALALPLLRNGRALAGSAPAVIAALVAGGVFSIAITVGVLQLFGVGDDVLLAALPRSVTSPVGLSIAEALHASVPLAIVLTMVSGVLGAAFGPALLSLARVRDERARGFAVGLTSHGIGTSRVLAESTVAGGWSSAAMVMNALVMTIVLPIVAALVAG</sequence>
<feature type="transmembrane region" description="Helical" evidence="5">
    <location>
        <begin position="6"/>
        <end position="26"/>
    </location>
</feature>
<name>A0A220UBJ2_9MICO</name>
<feature type="transmembrane region" description="Helical" evidence="5">
    <location>
        <begin position="148"/>
        <end position="170"/>
    </location>
</feature>
<feature type="transmembrane region" description="Helical" evidence="5">
    <location>
        <begin position="38"/>
        <end position="57"/>
    </location>
</feature>
<proteinExistence type="predicted"/>
<dbReference type="InterPro" id="IPR007300">
    <property type="entry name" value="CidB/LrgB"/>
</dbReference>
<feature type="transmembrane region" description="Helical" evidence="5">
    <location>
        <begin position="94"/>
        <end position="117"/>
    </location>
</feature>
<keyword evidence="4 5" id="KW-0472">Membrane</keyword>
<dbReference type="RefSeq" id="WP_089064845.1">
    <property type="nucleotide sequence ID" value="NZ_CP022316.1"/>
</dbReference>
<organism evidence="6 7">
    <name type="scientific">Brachybacterium avium</name>
    <dbReference type="NCBI Taxonomy" id="2017485"/>
    <lineage>
        <taxon>Bacteria</taxon>
        <taxon>Bacillati</taxon>
        <taxon>Actinomycetota</taxon>
        <taxon>Actinomycetes</taxon>
        <taxon>Micrococcales</taxon>
        <taxon>Dermabacteraceae</taxon>
        <taxon>Brachybacterium</taxon>
    </lineage>
</organism>